<dbReference type="Proteomes" id="UP000285780">
    <property type="component" value="Unassembled WGS sequence"/>
</dbReference>
<keyword evidence="3" id="KW-1185">Reference proteome</keyword>
<protein>
    <submittedName>
        <fullName evidence="2">Uncharacterized protein</fullName>
    </submittedName>
</protein>
<feature type="transmembrane region" description="Helical" evidence="1">
    <location>
        <begin position="86"/>
        <end position="107"/>
    </location>
</feature>
<accession>A0A420DZ88</accession>
<evidence type="ECO:0000313" key="2">
    <source>
        <dbReference type="EMBL" id="RKF03154.1"/>
    </source>
</evidence>
<dbReference type="RefSeq" id="WP_120187264.1">
    <property type="nucleotide sequence ID" value="NZ_RAQM01000010.1"/>
</dbReference>
<dbReference type="EMBL" id="RAQM01000010">
    <property type="protein sequence ID" value="RKF03154.1"/>
    <property type="molecule type" value="Genomic_DNA"/>
</dbReference>
<keyword evidence="1" id="KW-0472">Membrane</keyword>
<name>A0A420DZ88_9FLAO</name>
<keyword evidence="1" id="KW-0812">Transmembrane</keyword>
<proteinExistence type="predicted"/>
<dbReference type="AlphaFoldDB" id="A0A420DZ88"/>
<sequence length="175" mass="20052">MNKELKHSIDFLNQKVGKNTGFSTPENYFQKVEENLSFINFVNSLPKEKAYITPTNYFESIDNSIFKRLASEKNKDIKIISLKERFFQYIPMAAAASVLLFIGINYLSTQKTTFDDITITDIESWFENGYGETYTEELATAINTSDIEDDLFASISDESLENYLLDSTTPLNDIE</sequence>
<gene>
    <name evidence="2" type="ORF">C8N26_2144</name>
</gene>
<organism evidence="2 3">
    <name type="scientific">Tenacibaculum lutimaris</name>
    <dbReference type="NCBI Taxonomy" id="285258"/>
    <lineage>
        <taxon>Bacteria</taxon>
        <taxon>Pseudomonadati</taxon>
        <taxon>Bacteroidota</taxon>
        <taxon>Flavobacteriia</taxon>
        <taxon>Flavobacteriales</taxon>
        <taxon>Flavobacteriaceae</taxon>
        <taxon>Tenacibaculum</taxon>
    </lineage>
</organism>
<keyword evidence="1" id="KW-1133">Transmembrane helix</keyword>
<comment type="caution">
    <text evidence="2">The sequence shown here is derived from an EMBL/GenBank/DDBJ whole genome shotgun (WGS) entry which is preliminary data.</text>
</comment>
<evidence type="ECO:0000256" key="1">
    <source>
        <dbReference type="SAM" id="Phobius"/>
    </source>
</evidence>
<reference evidence="2 3" key="1">
    <citation type="submission" date="2018-09" db="EMBL/GenBank/DDBJ databases">
        <title>Genomic Encyclopedia of Archaeal and Bacterial Type Strains, Phase II (KMG-II): from individual species to whole genera.</title>
        <authorList>
            <person name="Goeker M."/>
        </authorList>
    </citation>
    <scope>NUCLEOTIDE SEQUENCE [LARGE SCALE GENOMIC DNA]</scope>
    <source>
        <strain evidence="2 3">DSM 16505</strain>
    </source>
</reference>
<evidence type="ECO:0000313" key="3">
    <source>
        <dbReference type="Proteomes" id="UP000285780"/>
    </source>
</evidence>